<dbReference type="InterPro" id="IPR009296">
    <property type="entry name" value="DUF951"/>
</dbReference>
<dbReference type="STRING" id="1847728.BTM29_02640"/>
<dbReference type="OrthoDB" id="9802710at2"/>
<dbReference type="KEGG" id="lalw:BTM29_02640"/>
<dbReference type="PANTHER" id="PTHR38455">
    <property type="entry name" value="HYPOTHETICAL CYTOSOLIC PROTEIN"/>
    <property type="match status" value="1"/>
</dbReference>
<evidence type="ECO:0008006" key="3">
    <source>
        <dbReference type="Google" id="ProtNLM"/>
    </source>
</evidence>
<keyword evidence="2" id="KW-1185">Reference proteome</keyword>
<name>A0A1P8Q118_9LACO</name>
<organism evidence="1 2">
    <name type="scientific">Companilactobacillus allii</name>
    <dbReference type="NCBI Taxonomy" id="1847728"/>
    <lineage>
        <taxon>Bacteria</taxon>
        <taxon>Bacillati</taxon>
        <taxon>Bacillota</taxon>
        <taxon>Bacilli</taxon>
        <taxon>Lactobacillales</taxon>
        <taxon>Lactobacillaceae</taxon>
        <taxon>Companilactobacillus</taxon>
    </lineage>
</organism>
<dbReference type="AlphaFoldDB" id="A0A1P8Q118"/>
<dbReference type="RefSeq" id="WP_076614025.1">
    <property type="nucleotide sequence ID" value="NZ_CP019323.1"/>
</dbReference>
<proteinExistence type="predicted"/>
<sequence length="88" mass="9988">MFNLGDIVMMKKPHACGANKWEIIRMGADIKVKCLGCGHIVMIPRNEFNKKLKKVITEAAQVDVSQEEFYLKQTQIVQPNINGNEDNL</sequence>
<accession>A0A1P8Q118</accession>
<gene>
    <name evidence="1" type="ORF">BTM29_02640</name>
</gene>
<dbReference type="Proteomes" id="UP000187499">
    <property type="component" value="Chromosome"/>
</dbReference>
<dbReference type="PANTHER" id="PTHR38455:SF1">
    <property type="entry name" value="DUF951 DOMAIN-CONTAINING PROTEIN"/>
    <property type="match status" value="1"/>
</dbReference>
<protein>
    <recommendedName>
        <fullName evidence="3">DUF951 domain-containing protein</fullName>
    </recommendedName>
</protein>
<reference evidence="2" key="1">
    <citation type="submission" date="2016-12" db="EMBL/GenBank/DDBJ databases">
        <authorList>
            <person name="Jung M.Y."/>
            <person name="Lee S.H."/>
        </authorList>
    </citation>
    <scope>NUCLEOTIDE SEQUENCE [LARGE SCALE GENOMIC DNA]</scope>
    <source>
        <strain evidence="2">WiKim39</strain>
    </source>
</reference>
<dbReference type="Pfam" id="PF06107">
    <property type="entry name" value="DUF951"/>
    <property type="match status" value="1"/>
</dbReference>
<evidence type="ECO:0000313" key="1">
    <source>
        <dbReference type="EMBL" id="APX71521.1"/>
    </source>
</evidence>
<evidence type="ECO:0000313" key="2">
    <source>
        <dbReference type="Proteomes" id="UP000187499"/>
    </source>
</evidence>
<dbReference type="EMBL" id="CP019323">
    <property type="protein sequence ID" value="APX71521.1"/>
    <property type="molecule type" value="Genomic_DNA"/>
</dbReference>